<dbReference type="FunCoup" id="A0A0D2WQH5">
    <property type="interactions" value="125"/>
</dbReference>
<dbReference type="OMA" id="MPVYYSH"/>
<keyword evidence="4 5" id="KW-0472">Membrane</keyword>
<dbReference type="InParanoid" id="A0A0D2WQH5"/>
<dbReference type="EMBL" id="KE346366">
    <property type="protein sequence ID" value="KJE93935.1"/>
    <property type="molecule type" value="Genomic_DNA"/>
</dbReference>
<feature type="transmembrane region" description="Helical" evidence="6">
    <location>
        <begin position="128"/>
        <end position="145"/>
    </location>
</feature>
<dbReference type="AlphaFoldDB" id="A0A0D2WQH5"/>
<evidence type="ECO:0000256" key="6">
    <source>
        <dbReference type="SAM" id="Phobius"/>
    </source>
</evidence>
<feature type="domain" description="TLC" evidence="7">
    <location>
        <begin position="51"/>
        <end position="255"/>
    </location>
</feature>
<organism evidence="8 9">
    <name type="scientific">Capsaspora owczarzaki (strain ATCC 30864)</name>
    <dbReference type="NCBI Taxonomy" id="595528"/>
    <lineage>
        <taxon>Eukaryota</taxon>
        <taxon>Filasterea</taxon>
        <taxon>Capsaspora</taxon>
    </lineage>
</organism>
<dbReference type="RefSeq" id="XP_004347394.1">
    <property type="nucleotide sequence ID" value="XM_004347344.2"/>
</dbReference>
<gene>
    <name evidence="8" type="ORF">CAOG_004647</name>
</gene>
<feature type="transmembrane region" description="Helical" evidence="6">
    <location>
        <begin position="20"/>
        <end position="41"/>
    </location>
</feature>
<dbReference type="GO" id="GO:0005783">
    <property type="term" value="C:endoplasmic reticulum"/>
    <property type="evidence" value="ECO:0007669"/>
    <property type="project" value="TreeGrafter"/>
</dbReference>
<dbReference type="SMART" id="SM00724">
    <property type="entry name" value="TLC"/>
    <property type="match status" value="1"/>
</dbReference>
<dbReference type="Proteomes" id="UP000008743">
    <property type="component" value="Unassembled WGS sequence"/>
</dbReference>
<protein>
    <recommendedName>
        <fullName evidence="7">TLC domain-containing protein</fullName>
    </recommendedName>
</protein>
<evidence type="ECO:0000313" key="8">
    <source>
        <dbReference type="EMBL" id="KJE93935.1"/>
    </source>
</evidence>
<proteinExistence type="predicted"/>
<feature type="transmembrane region" description="Helical" evidence="6">
    <location>
        <begin position="183"/>
        <end position="205"/>
    </location>
</feature>
<dbReference type="InterPro" id="IPR006634">
    <property type="entry name" value="TLC-dom"/>
</dbReference>
<keyword evidence="3 6" id="KW-1133">Transmembrane helix</keyword>
<dbReference type="STRING" id="595528.A0A0D2WQH5"/>
<dbReference type="PhylomeDB" id="A0A0D2WQH5"/>
<keyword evidence="2 5" id="KW-0812">Transmembrane</keyword>
<sequence length="261" mass="30090">MFDQLSTFGFLFQGPVLPIGTWSFLLTVACFFVSTPFYRLVSSHYRTLSREQQVDWNSRSASSLHAIVTTILPLWLMFTDPELRADPVNYAPVVAHQMMAITVGYLAGDFLVVFSHQKQFGVAISRQTMLHHFIGVVGFSIMILFRVFSWFAIFRLSSEASTVFINIRWMLATNPKWKSSWLYILNGSVMTIVFFAFRVGSLPYYYYVLVDAWPNMVATRETWQIITLLVFGSTIDTLNVYWFSKIWGGLMSMVRPRSKTQ</sequence>
<accession>A0A0D2WQH5</accession>
<dbReference type="Pfam" id="PF03798">
    <property type="entry name" value="TRAM_LAG1_CLN8"/>
    <property type="match status" value="1"/>
</dbReference>
<dbReference type="PROSITE" id="PS50922">
    <property type="entry name" value="TLC"/>
    <property type="match status" value="1"/>
</dbReference>
<keyword evidence="9" id="KW-1185">Reference proteome</keyword>
<dbReference type="InterPro" id="IPR050846">
    <property type="entry name" value="TLCD"/>
</dbReference>
<evidence type="ECO:0000313" key="9">
    <source>
        <dbReference type="Proteomes" id="UP000008743"/>
    </source>
</evidence>
<dbReference type="OrthoDB" id="10266980at2759"/>
<dbReference type="eggNOG" id="KOG4561">
    <property type="taxonomic scope" value="Eukaryota"/>
</dbReference>
<evidence type="ECO:0000256" key="4">
    <source>
        <dbReference type="ARBA" id="ARBA00023136"/>
    </source>
</evidence>
<evidence type="ECO:0000259" key="7">
    <source>
        <dbReference type="PROSITE" id="PS50922"/>
    </source>
</evidence>
<feature type="transmembrane region" description="Helical" evidence="6">
    <location>
        <begin position="61"/>
        <end position="78"/>
    </location>
</feature>
<feature type="transmembrane region" description="Helical" evidence="6">
    <location>
        <begin position="98"/>
        <end position="116"/>
    </location>
</feature>
<dbReference type="PANTHER" id="PTHR13439:SF0">
    <property type="entry name" value="TOPOISOMERASE I DAMAGE AFFECTED PROTEIN 4"/>
    <property type="match status" value="1"/>
</dbReference>
<dbReference type="GO" id="GO:0055088">
    <property type="term" value="P:lipid homeostasis"/>
    <property type="evidence" value="ECO:0007669"/>
    <property type="project" value="TreeGrafter"/>
</dbReference>
<dbReference type="GO" id="GO:0016020">
    <property type="term" value="C:membrane"/>
    <property type="evidence" value="ECO:0007669"/>
    <property type="project" value="UniProtKB-SubCell"/>
</dbReference>
<comment type="subcellular location">
    <subcellularLocation>
        <location evidence="1">Membrane</location>
        <topology evidence="1">Multi-pass membrane protein</topology>
    </subcellularLocation>
</comment>
<evidence type="ECO:0000256" key="2">
    <source>
        <dbReference type="ARBA" id="ARBA00022692"/>
    </source>
</evidence>
<feature type="transmembrane region" description="Helical" evidence="6">
    <location>
        <begin position="225"/>
        <end position="243"/>
    </location>
</feature>
<evidence type="ECO:0000256" key="1">
    <source>
        <dbReference type="ARBA" id="ARBA00004141"/>
    </source>
</evidence>
<reference evidence="9" key="1">
    <citation type="submission" date="2011-02" db="EMBL/GenBank/DDBJ databases">
        <title>The Genome Sequence of Capsaspora owczarzaki ATCC 30864.</title>
        <authorList>
            <person name="Russ C."/>
            <person name="Cuomo C."/>
            <person name="Burger G."/>
            <person name="Gray M.W."/>
            <person name="Holland P.W.H."/>
            <person name="King N."/>
            <person name="Lang F.B.F."/>
            <person name="Roger A.J."/>
            <person name="Ruiz-Trillo I."/>
            <person name="Young S.K."/>
            <person name="Zeng Q."/>
            <person name="Gargeya S."/>
            <person name="Alvarado L."/>
            <person name="Berlin A."/>
            <person name="Chapman S.B."/>
            <person name="Chen Z."/>
            <person name="Freedman E."/>
            <person name="Gellesch M."/>
            <person name="Goldberg J."/>
            <person name="Griggs A."/>
            <person name="Gujja S."/>
            <person name="Heilman E."/>
            <person name="Heiman D."/>
            <person name="Howarth C."/>
            <person name="Mehta T."/>
            <person name="Neiman D."/>
            <person name="Pearson M."/>
            <person name="Roberts A."/>
            <person name="Saif S."/>
            <person name="Shea T."/>
            <person name="Shenoy N."/>
            <person name="Sisk P."/>
            <person name="Stolte C."/>
            <person name="Sykes S."/>
            <person name="White J."/>
            <person name="Yandava C."/>
            <person name="Haas B."/>
            <person name="Nusbaum C."/>
            <person name="Birren B."/>
        </authorList>
    </citation>
    <scope>NUCLEOTIDE SEQUENCE</scope>
    <source>
        <strain evidence="9">ATCC 30864</strain>
    </source>
</reference>
<evidence type="ECO:0000256" key="3">
    <source>
        <dbReference type="ARBA" id="ARBA00022989"/>
    </source>
</evidence>
<evidence type="ECO:0000256" key="5">
    <source>
        <dbReference type="PROSITE-ProRule" id="PRU00205"/>
    </source>
</evidence>
<name>A0A0D2WQH5_CAPO3</name>
<dbReference type="PANTHER" id="PTHR13439">
    <property type="entry name" value="CT120 PROTEIN"/>
    <property type="match status" value="1"/>
</dbReference>